<evidence type="ECO:0000313" key="5">
    <source>
        <dbReference type="Proteomes" id="UP000295117"/>
    </source>
</evidence>
<evidence type="ECO:0008006" key="7">
    <source>
        <dbReference type="Google" id="ProtNLM"/>
    </source>
</evidence>
<comment type="caution">
    <text evidence="2">The sequence shown here is derived from an EMBL/GenBank/DDBJ whole genome shotgun (WGS) entry which is preliminary data.</text>
</comment>
<gene>
    <name evidence="3" type="ORF">CCUG60883_04626</name>
    <name evidence="2" type="ORF">CCUG60885_04623</name>
    <name evidence="1" type="ORF">DE4585_01114</name>
</gene>
<organism evidence="2 6">
    <name type="scientific">Mycobacteroides salmoniphilum</name>
    <dbReference type="NCBI Taxonomy" id="404941"/>
    <lineage>
        <taxon>Bacteria</taxon>
        <taxon>Bacillati</taxon>
        <taxon>Actinomycetota</taxon>
        <taxon>Actinomycetes</taxon>
        <taxon>Mycobacteriales</taxon>
        <taxon>Mycobacteriaceae</taxon>
        <taxon>Mycobacteroides</taxon>
    </lineage>
</organism>
<dbReference type="EMBL" id="PECH01000004">
    <property type="protein sequence ID" value="TDZ85795.1"/>
    <property type="molecule type" value="Genomic_DNA"/>
</dbReference>
<dbReference type="EMBL" id="PECK01000012">
    <property type="protein sequence ID" value="TDZ89981.1"/>
    <property type="molecule type" value="Genomic_DNA"/>
</dbReference>
<evidence type="ECO:0000313" key="1">
    <source>
        <dbReference type="EMBL" id="TDZ85795.1"/>
    </source>
</evidence>
<proteinExistence type="predicted"/>
<dbReference type="Proteomes" id="UP000295117">
    <property type="component" value="Unassembled WGS sequence"/>
</dbReference>
<evidence type="ECO:0000313" key="2">
    <source>
        <dbReference type="EMBL" id="TDZ89981.1"/>
    </source>
</evidence>
<reference evidence="4 5" key="1">
    <citation type="journal article" date="2019" name="Sci. Rep.">
        <title>Extended insight into the Mycobacterium chelonae-abscessus complex through whole genome sequencing of Mycobacterium salmoniphilum outbreak and Mycobacterium salmoniphilum-like strains.</title>
        <authorList>
            <person name="Behra P.R.K."/>
            <person name="Das S."/>
            <person name="Pettersson B.M.F."/>
            <person name="Shirreff L."/>
            <person name="DuCote T."/>
            <person name="Jacobsson K.G."/>
            <person name="Ennis D.G."/>
            <person name="Kirsebom L.A."/>
        </authorList>
    </citation>
    <scope>NUCLEOTIDE SEQUENCE [LARGE SCALE GENOMIC DNA]</scope>
    <source>
        <strain evidence="3 4">CCUG 60883</strain>
        <strain evidence="2 6">CCUG 60885</strain>
        <strain evidence="1 5">DE 4585</strain>
    </source>
</reference>
<protein>
    <recommendedName>
        <fullName evidence="7">HD domain-containing protein</fullName>
    </recommendedName>
</protein>
<dbReference type="Proteomes" id="UP000295685">
    <property type="component" value="Unassembled WGS sequence"/>
</dbReference>
<accession>A0A4V3HYY3</accession>
<dbReference type="EMBL" id="PECM01000015">
    <property type="protein sequence ID" value="TDZ99946.1"/>
    <property type="molecule type" value="Genomic_DNA"/>
</dbReference>
<dbReference type="Proteomes" id="UP000294844">
    <property type="component" value="Unassembled WGS sequence"/>
</dbReference>
<keyword evidence="4" id="KW-1185">Reference proteome</keyword>
<evidence type="ECO:0000313" key="3">
    <source>
        <dbReference type="EMBL" id="TDZ99946.1"/>
    </source>
</evidence>
<evidence type="ECO:0000313" key="4">
    <source>
        <dbReference type="Proteomes" id="UP000294844"/>
    </source>
</evidence>
<sequence length="178" mass="20238">MNRMTVLVEDPIVDAILDRYASTIGDSLTDYRNHLYRGMNYQLRLLGMTTAPPEIALAWATHDIGIWTAGTWDYLDPSVALAEQLAPEFGIDDPGRTTTMVADHHKLRSADDLWVETFRLGDRIDAFHGLYAWTGLERADVREVVEALPYGGFHGFLVRTAGKWTLKHPLRPMPMLRW</sequence>
<dbReference type="AlphaFoldDB" id="A0A4V3HYY3"/>
<name>A0A4V3HYY3_9MYCO</name>
<evidence type="ECO:0000313" key="6">
    <source>
        <dbReference type="Proteomes" id="UP000295685"/>
    </source>
</evidence>